<proteinExistence type="predicted"/>
<keyword evidence="2" id="KW-1185">Reference proteome</keyword>
<dbReference type="EMBL" id="JANBPK010000726">
    <property type="protein sequence ID" value="KAJ2934101.1"/>
    <property type="molecule type" value="Genomic_DNA"/>
</dbReference>
<gene>
    <name evidence="1" type="ORF">H1R20_g2975</name>
</gene>
<evidence type="ECO:0000313" key="1">
    <source>
        <dbReference type="EMBL" id="KAJ2934101.1"/>
    </source>
</evidence>
<feature type="non-terminal residue" evidence="1">
    <location>
        <position position="1"/>
    </location>
</feature>
<reference evidence="1" key="1">
    <citation type="submission" date="2022-06" db="EMBL/GenBank/DDBJ databases">
        <title>Genome Sequence of Candolleomyces eurysporus.</title>
        <authorList>
            <person name="Buettner E."/>
        </authorList>
    </citation>
    <scope>NUCLEOTIDE SEQUENCE</scope>
    <source>
        <strain evidence="1">VTCC 930004</strain>
    </source>
</reference>
<evidence type="ECO:0000313" key="2">
    <source>
        <dbReference type="Proteomes" id="UP001140091"/>
    </source>
</evidence>
<organism evidence="1 2">
    <name type="scientific">Candolleomyces eurysporus</name>
    <dbReference type="NCBI Taxonomy" id="2828524"/>
    <lineage>
        <taxon>Eukaryota</taxon>
        <taxon>Fungi</taxon>
        <taxon>Dikarya</taxon>
        <taxon>Basidiomycota</taxon>
        <taxon>Agaricomycotina</taxon>
        <taxon>Agaricomycetes</taxon>
        <taxon>Agaricomycetidae</taxon>
        <taxon>Agaricales</taxon>
        <taxon>Agaricineae</taxon>
        <taxon>Psathyrellaceae</taxon>
        <taxon>Candolleomyces</taxon>
    </lineage>
</organism>
<comment type="caution">
    <text evidence="1">The sequence shown here is derived from an EMBL/GenBank/DDBJ whole genome shotgun (WGS) entry which is preliminary data.</text>
</comment>
<protein>
    <recommendedName>
        <fullName evidence="3">F-box domain-containing protein</fullName>
    </recommendedName>
</protein>
<dbReference type="Proteomes" id="UP001140091">
    <property type="component" value="Unassembled WGS sequence"/>
</dbReference>
<dbReference type="OrthoDB" id="2688364at2759"/>
<accession>A0A9W8MKJ7</accession>
<evidence type="ECO:0008006" key="3">
    <source>
        <dbReference type="Google" id="ProtNLM"/>
    </source>
</evidence>
<sequence length="427" mass="47496">MRHLPLELQLLVIENLVPKDIFSLQLASFNDLRAASEFKDACTSSLRLLKTYQDALANNKAVLPTTQVGRESLRFTEPTGEANIHDIYLMPGGRYLVTFQQLKWLSVWDLRQPSPPPSTSSPENDDQLEGFRPTLLLRHTIAPFDSLAYIDSCVDGNTVRFLIKQLCELPEEISSALNLDTSEGVPTFDLLQLSTQNGNASIERLGRLTIVYPEVKYSLSLSESEILFQTDDATMIWDATQNQASVWLIVIEGTPEICGVFTFANYVLYITAKGVYGVERPPSQPIGKDWIVLPVPMKPLGAATLRPSFFIPHELKHTIDSGDQVAGPNVCNPHSREHHEEVFYEITEFEPLMDVDGKVAAKGKRNQDPISVYRYLFTFDPAHPEKSTLKLTESAAVSKPPGSNSLKSLPPGAEVELVPATSSSMYF</sequence>
<dbReference type="AlphaFoldDB" id="A0A9W8MKJ7"/>
<name>A0A9W8MKJ7_9AGAR</name>